<comment type="caution">
    <text evidence="1">The sequence shown here is derived from an EMBL/GenBank/DDBJ whole genome shotgun (WGS) entry which is preliminary data.</text>
</comment>
<proteinExistence type="predicted"/>
<reference evidence="1 2" key="2">
    <citation type="journal article" date="2022" name="Mol. Ecol. Resour.">
        <title>The genomes of chicory, endive, great burdock and yacon provide insights into Asteraceae paleo-polyploidization history and plant inulin production.</title>
        <authorList>
            <person name="Fan W."/>
            <person name="Wang S."/>
            <person name="Wang H."/>
            <person name="Wang A."/>
            <person name="Jiang F."/>
            <person name="Liu H."/>
            <person name="Zhao H."/>
            <person name="Xu D."/>
            <person name="Zhang Y."/>
        </authorList>
    </citation>
    <scope>NUCLEOTIDE SEQUENCE [LARGE SCALE GENOMIC DNA]</scope>
    <source>
        <strain evidence="2">cv. Yunnan</strain>
        <tissue evidence="1">Leaves</tissue>
    </source>
</reference>
<sequence length="130" mass="14730">MRLLQPPDRCHLLPCRFRQALLYCDQHVHAVNALSGKTPPLTDLRPLLHRQPRPLAGVAPIHYCSFSRYAVGTFDERLINRVCNVLLPEIQELVPGMRPGGAPIPNFFMPMVQQGQRPGGRRARVWSLSM</sequence>
<dbReference type="EMBL" id="CM042028">
    <property type="protein sequence ID" value="KAI3797535.1"/>
    <property type="molecule type" value="Genomic_DNA"/>
</dbReference>
<dbReference type="Proteomes" id="UP001056120">
    <property type="component" value="Linkage Group LG11"/>
</dbReference>
<gene>
    <name evidence="1" type="ORF">L1987_32793</name>
</gene>
<accession>A0ACB9HP95</accession>
<protein>
    <submittedName>
        <fullName evidence="1">Uncharacterized protein</fullName>
    </submittedName>
</protein>
<reference evidence="2" key="1">
    <citation type="journal article" date="2022" name="Mol. Ecol. Resour.">
        <title>The genomes of chicory, endive, great burdock and yacon provide insights into Asteraceae palaeo-polyploidization history and plant inulin production.</title>
        <authorList>
            <person name="Fan W."/>
            <person name="Wang S."/>
            <person name="Wang H."/>
            <person name="Wang A."/>
            <person name="Jiang F."/>
            <person name="Liu H."/>
            <person name="Zhao H."/>
            <person name="Xu D."/>
            <person name="Zhang Y."/>
        </authorList>
    </citation>
    <scope>NUCLEOTIDE SEQUENCE [LARGE SCALE GENOMIC DNA]</scope>
    <source>
        <strain evidence="2">cv. Yunnan</strain>
    </source>
</reference>
<name>A0ACB9HP95_9ASTR</name>
<evidence type="ECO:0000313" key="1">
    <source>
        <dbReference type="EMBL" id="KAI3797535.1"/>
    </source>
</evidence>
<evidence type="ECO:0000313" key="2">
    <source>
        <dbReference type="Proteomes" id="UP001056120"/>
    </source>
</evidence>
<keyword evidence="2" id="KW-1185">Reference proteome</keyword>
<organism evidence="1 2">
    <name type="scientific">Smallanthus sonchifolius</name>
    <dbReference type="NCBI Taxonomy" id="185202"/>
    <lineage>
        <taxon>Eukaryota</taxon>
        <taxon>Viridiplantae</taxon>
        <taxon>Streptophyta</taxon>
        <taxon>Embryophyta</taxon>
        <taxon>Tracheophyta</taxon>
        <taxon>Spermatophyta</taxon>
        <taxon>Magnoliopsida</taxon>
        <taxon>eudicotyledons</taxon>
        <taxon>Gunneridae</taxon>
        <taxon>Pentapetalae</taxon>
        <taxon>asterids</taxon>
        <taxon>campanulids</taxon>
        <taxon>Asterales</taxon>
        <taxon>Asteraceae</taxon>
        <taxon>Asteroideae</taxon>
        <taxon>Heliantheae alliance</taxon>
        <taxon>Millerieae</taxon>
        <taxon>Smallanthus</taxon>
    </lineage>
</organism>